<organism evidence="2 3">
    <name type="scientific">Gilliamella apis</name>
    <dbReference type="NCBI Taxonomy" id="1970738"/>
    <lineage>
        <taxon>Bacteria</taxon>
        <taxon>Pseudomonadati</taxon>
        <taxon>Pseudomonadota</taxon>
        <taxon>Gammaproteobacteria</taxon>
        <taxon>Orbales</taxon>
        <taxon>Orbaceae</taxon>
        <taxon>Gilliamella</taxon>
    </lineage>
</organism>
<accession>A0A2V4DPC1</accession>
<evidence type="ECO:0000313" key="3">
    <source>
        <dbReference type="Proteomes" id="UP000247673"/>
    </source>
</evidence>
<evidence type="ECO:0000256" key="1">
    <source>
        <dbReference type="SAM" id="MobiDB-lite"/>
    </source>
</evidence>
<dbReference type="AlphaFoldDB" id="A0A2V4DPC1"/>
<keyword evidence="3" id="KW-1185">Reference proteome</keyword>
<dbReference type="Proteomes" id="UP000247673">
    <property type="component" value="Unassembled WGS sequence"/>
</dbReference>
<dbReference type="EMBL" id="QGLO01000004">
    <property type="protein sequence ID" value="PXY91748.1"/>
    <property type="molecule type" value="Genomic_DNA"/>
</dbReference>
<reference evidence="2 3" key="1">
    <citation type="submission" date="2018-05" db="EMBL/GenBank/DDBJ databases">
        <title>Reference genomes for bee gut microbiota database.</title>
        <authorList>
            <person name="Ellegaard K.M."/>
        </authorList>
    </citation>
    <scope>NUCLEOTIDE SEQUENCE [LARGE SCALE GENOMIC DNA]</scope>
    <source>
        <strain evidence="2 3">ESL0172</strain>
    </source>
</reference>
<feature type="compositionally biased region" description="Polar residues" evidence="1">
    <location>
        <begin position="57"/>
        <end position="66"/>
    </location>
</feature>
<proteinExistence type="predicted"/>
<feature type="region of interest" description="Disordered" evidence="1">
    <location>
        <begin position="46"/>
        <end position="66"/>
    </location>
</feature>
<comment type="caution">
    <text evidence="2">The sequence shown here is derived from an EMBL/GenBank/DDBJ whole genome shotgun (WGS) entry which is preliminary data.</text>
</comment>
<protein>
    <submittedName>
        <fullName evidence="2">Uncharacterized protein</fullName>
    </submittedName>
</protein>
<evidence type="ECO:0000313" key="2">
    <source>
        <dbReference type="EMBL" id="PXY91748.1"/>
    </source>
</evidence>
<sequence length="110" mass="12514">MTRDEKIEAEIKEMNRLADEPNKIFKPAGEGYATDDKRKTVAAAIRRNNSDRGGRGTSTTDMLQSSRQQEISLMNQFKSLRKQSLTVNTITSESKKYFGLQAQIEELEQN</sequence>
<gene>
    <name evidence="2" type="ORF">DKK78_05365</name>
</gene>
<name>A0A2V4DPC1_9GAMM</name>